<dbReference type="GO" id="GO:0000981">
    <property type="term" value="F:DNA-binding transcription factor activity, RNA polymerase II-specific"/>
    <property type="evidence" value="ECO:0007669"/>
    <property type="project" value="TreeGrafter"/>
</dbReference>
<dbReference type="PRINTS" id="PR00053">
    <property type="entry name" value="FORKHEAD"/>
</dbReference>
<accession>A0A0C3SB56</accession>
<evidence type="ECO:0000313" key="5">
    <source>
        <dbReference type="EMBL" id="KIP07645.1"/>
    </source>
</evidence>
<dbReference type="SMART" id="SM00339">
    <property type="entry name" value="FH"/>
    <property type="match status" value="1"/>
</dbReference>
<keyword evidence="1 2" id="KW-0238">DNA-binding</keyword>
<proteinExistence type="predicted"/>
<comment type="subcellular location">
    <subcellularLocation>
        <location evidence="2">Nucleus</location>
    </subcellularLocation>
</comment>
<feature type="domain" description="Fork-head" evidence="4">
    <location>
        <begin position="117"/>
        <end position="196"/>
    </location>
</feature>
<dbReference type="GO" id="GO:0000978">
    <property type="term" value="F:RNA polymerase II cis-regulatory region sequence-specific DNA binding"/>
    <property type="evidence" value="ECO:0007669"/>
    <property type="project" value="TreeGrafter"/>
</dbReference>
<dbReference type="EMBL" id="KN840493">
    <property type="protein sequence ID" value="KIP07645.1"/>
    <property type="molecule type" value="Genomic_DNA"/>
</dbReference>
<dbReference type="Gene3D" id="1.10.10.10">
    <property type="entry name" value="Winged helix-like DNA-binding domain superfamily/Winged helix DNA-binding domain"/>
    <property type="match status" value="1"/>
</dbReference>
<keyword evidence="6" id="KW-1185">Reference proteome</keyword>
<name>A0A0C3SB56_PHLG1</name>
<dbReference type="InterPro" id="IPR036390">
    <property type="entry name" value="WH_DNA-bd_sf"/>
</dbReference>
<dbReference type="STRING" id="745531.A0A0C3SB56"/>
<dbReference type="PANTHER" id="PTHR11829:SF343">
    <property type="entry name" value="FORK-HEAD DOMAIN-CONTAINING PROTEIN"/>
    <property type="match status" value="1"/>
</dbReference>
<dbReference type="OrthoDB" id="5954824at2759"/>
<organism evidence="5 6">
    <name type="scientific">Phlebiopsis gigantea (strain 11061_1 CR5-6)</name>
    <name type="common">White-rot fungus</name>
    <name type="synonym">Peniophora gigantea</name>
    <dbReference type="NCBI Taxonomy" id="745531"/>
    <lineage>
        <taxon>Eukaryota</taxon>
        <taxon>Fungi</taxon>
        <taxon>Dikarya</taxon>
        <taxon>Basidiomycota</taxon>
        <taxon>Agaricomycotina</taxon>
        <taxon>Agaricomycetes</taxon>
        <taxon>Polyporales</taxon>
        <taxon>Phanerochaetaceae</taxon>
        <taxon>Phlebiopsis</taxon>
    </lineage>
</organism>
<dbReference type="AlphaFoldDB" id="A0A0C3SB56"/>
<feature type="DNA-binding region" description="Fork-head" evidence="2">
    <location>
        <begin position="117"/>
        <end position="196"/>
    </location>
</feature>
<evidence type="ECO:0000256" key="1">
    <source>
        <dbReference type="ARBA" id="ARBA00023125"/>
    </source>
</evidence>
<evidence type="ECO:0000256" key="3">
    <source>
        <dbReference type="SAM" id="MobiDB-lite"/>
    </source>
</evidence>
<reference evidence="5 6" key="1">
    <citation type="journal article" date="2014" name="PLoS Genet.">
        <title>Analysis of the Phlebiopsis gigantea genome, transcriptome and secretome provides insight into its pioneer colonization strategies of wood.</title>
        <authorList>
            <person name="Hori C."/>
            <person name="Ishida T."/>
            <person name="Igarashi K."/>
            <person name="Samejima M."/>
            <person name="Suzuki H."/>
            <person name="Master E."/>
            <person name="Ferreira P."/>
            <person name="Ruiz-Duenas F.J."/>
            <person name="Held B."/>
            <person name="Canessa P."/>
            <person name="Larrondo L.F."/>
            <person name="Schmoll M."/>
            <person name="Druzhinina I.S."/>
            <person name="Kubicek C.P."/>
            <person name="Gaskell J.A."/>
            <person name="Kersten P."/>
            <person name="St John F."/>
            <person name="Glasner J."/>
            <person name="Sabat G."/>
            <person name="Splinter BonDurant S."/>
            <person name="Syed K."/>
            <person name="Yadav J."/>
            <person name="Mgbeahuruike A.C."/>
            <person name="Kovalchuk A."/>
            <person name="Asiegbu F.O."/>
            <person name="Lackner G."/>
            <person name="Hoffmeister D."/>
            <person name="Rencoret J."/>
            <person name="Gutierrez A."/>
            <person name="Sun H."/>
            <person name="Lindquist E."/>
            <person name="Barry K."/>
            <person name="Riley R."/>
            <person name="Grigoriev I.V."/>
            <person name="Henrissat B."/>
            <person name="Kues U."/>
            <person name="Berka R.M."/>
            <person name="Martinez A.T."/>
            <person name="Covert S.F."/>
            <person name="Blanchette R.A."/>
            <person name="Cullen D."/>
        </authorList>
    </citation>
    <scope>NUCLEOTIDE SEQUENCE [LARGE SCALE GENOMIC DNA]</scope>
    <source>
        <strain evidence="5 6">11061_1 CR5-6</strain>
    </source>
</reference>
<sequence>MELDFRIDPSVIAPIPGSYVPSVRGRRPARGATRSVQSAREHAGGSQPVPGPVSREQSPSDENDDTPSPHGQRRALEPEDYNPDIPDPEPALRELLGLAPEEEVSLNTLTEPPNGEKPGYPYPTLIKLAIYGSPNKRLTLQEIYQALIDRFQWFKDNAEDKAWQGSIRHNLSLNKCFRKVPRPISEPGKGSFWVVD</sequence>
<keyword evidence="2" id="KW-0539">Nucleus</keyword>
<evidence type="ECO:0000259" key="4">
    <source>
        <dbReference type="PROSITE" id="PS50039"/>
    </source>
</evidence>
<protein>
    <recommendedName>
        <fullName evidence="4">Fork-head domain-containing protein</fullName>
    </recommendedName>
</protein>
<feature type="non-terminal residue" evidence="5">
    <location>
        <position position="196"/>
    </location>
</feature>
<dbReference type="PROSITE" id="PS50039">
    <property type="entry name" value="FORK_HEAD_3"/>
    <property type="match status" value="1"/>
</dbReference>
<evidence type="ECO:0000256" key="2">
    <source>
        <dbReference type="PROSITE-ProRule" id="PRU00089"/>
    </source>
</evidence>
<dbReference type="GO" id="GO:0005634">
    <property type="term" value="C:nucleus"/>
    <property type="evidence" value="ECO:0007669"/>
    <property type="project" value="UniProtKB-SubCell"/>
</dbReference>
<dbReference type="Pfam" id="PF00250">
    <property type="entry name" value="Forkhead"/>
    <property type="match status" value="1"/>
</dbReference>
<dbReference type="PANTHER" id="PTHR11829">
    <property type="entry name" value="FORKHEAD BOX PROTEIN"/>
    <property type="match status" value="1"/>
</dbReference>
<gene>
    <name evidence="5" type="ORF">PHLGIDRAFT_70766</name>
</gene>
<dbReference type="InterPro" id="IPR001766">
    <property type="entry name" value="Fork_head_dom"/>
</dbReference>
<dbReference type="Proteomes" id="UP000053257">
    <property type="component" value="Unassembled WGS sequence"/>
</dbReference>
<dbReference type="SUPFAM" id="SSF46785">
    <property type="entry name" value="Winged helix' DNA-binding domain"/>
    <property type="match status" value="1"/>
</dbReference>
<dbReference type="CDD" id="cd00059">
    <property type="entry name" value="FH_FOX"/>
    <property type="match status" value="1"/>
</dbReference>
<dbReference type="HOGENOM" id="CLU_1393202_0_0_1"/>
<dbReference type="InterPro" id="IPR050211">
    <property type="entry name" value="FOX_domain-containing"/>
</dbReference>
<evidence type="ECO:0000313" key="6">
    <source>
        <dbReference type="Proteomes" id="UP000053257"/>
    </source>
</evidence>
<dbReference type="InterPro" id="IPR036388">
    <property type="entry name" value="WH-like_DNA-bd_sf"/>
</dbReference>
<feature type="region of interest" description="Disordered" evidence="3">
    <location>
        <begin position="1"/>
        <end position="91"/>
    </location>
</feature>